<name>A0ABN9SIX1_9DINO</name>
<evidence type="ECO:0000313" key="6">
    <source>
        <dbReference type="Proteomes" id="UP001189429"/>
    </source>
</evidence>
<dbReference type="EMBL" id="CAUYUJ010011392">
    <property type="protein sequence ID" value="CAK0831682.1"/>
    <property type="molecule type" value="Genomic_DNA"/>
</dbReference>
<dbReference type="PANTHER" id="PTHR12378">
    <property type="entry name" value="DESUMOYLATING ISOPEPTIDASE"/>
    <property type="match status" value="1"/>
</dbReference>
<comment type="similarity">
    <text evidence="1">Belongs to the DeSI family.</text>
</comment>
<reference evidence="5" key="1">
    <citation type="submission" date="2023-10" db="EMBL/GenBank/DDBJ databases">
        <authorList>
            <person name="Chen Y."/>
            <person name="Shah S."/>
            <person name="Dougan E. K."/>
            <person name="Thang M."/>
            <person name="Chan C."/>
        </authorList>
    </citation>
    <scope>NUCLEOTIDE SEQUENCE [LARGE SCALE GENOMIC DNA]</scope>
</reference>
<dbReference type="Proteomes" id="UP001189429">
    <property type="component" value="Unassembled WGS sequence"/>
</dbReference>
<dbReference type="SMART" id="SM01179">
    <property type="entry name" value="DUF862"/>
    <property type="match status" value="1"/>
</dbReference>
<evidence type="ECO:0000259" key="4">
    <source>
        <dbReference type="PROSITE" id="PS51858"/>
    </source>
</evidence>
<evidence type="ECO:0000256" key="2">
    <source>
        <dbReference type="ARBA" id="ARBA00022670"/>
    </source>
</evidence>
<dbReference type="PANTHER" id="PTHR12378:SF80">
    <property type="entry name" value="IP06716P-RELATED"/>
    <property type="match status" value="1"/>
</dbReference>
<keyword evidence="2" id="KW-0645">Protease</keyword>
<gene>
    <name evidence="5" type="ORF">PCOR1329_LOCUS29957</name>
</gene>
<dbReference type="InterPro" id="IPR042266">
    <property type="entry name" value="PPPDE_sf"/>
</dbReference>
<comment type="caution">
    <text evidence="5">The sequence shown here is derived from an EMBL/GenBank/DDBJ whole genome shotgun (WGS) entry which is preliminary data.</text>
</comment>
<evidence type="ECO:0000256" key="3">
    <source>
        <dbReference type="ARBA" id="ARBA00022801"/>
    </source>
</evidence>
<accession>A0ABN9SIX1</accession>
<evidence type="ECO:0000256" key="1">
    <source>
        <dbReference type="ARBA" id="ARBA00008140"/>
    </source>
</evidence>
<dbReference type="PROSITE" id="PS51858">
    <property type="entry name" value="PPPDE"/>
    <property type="match status" value="1"/>
</dbReference>
<organism evidence="5 6">
    <name type="scientific">Prorocentrum cordatum</name>
    <dbReference type="NCBI Taxonomy" id="2364126"/>
    <lineage>
        <taxon>Eukaryota</taxon>
        <taxon>Sar</taxon>
        <taxon>Alveolata</taxon>
        <taxon>Dinophyceae</taxon>
        <taxon>Prorocentrales</taxon>
        <taxon>Prorocentraceae</taxon>
        <taxon>Prorocentrum</taxon>
    </lineage>
</organism>
<sequence>MELPANGPAGRQGCRAEEAEEVTLSVYDVSTDGRVRLLNGLLRPLGGGAFHAGVVVRGREWSFGGLQEDGTGVFDCKPRANPYHQFREAVALGSSRLSRAEIAELIALLKAQWPGSSYDLTANIAATSARRWPSCWA</sequence>
<keyword evidence="6" id="KW-1185">Reference proteome</keyword>
<dbReference type="Gene3D" id="3.90.1720.30">
    <property type="entry name" value="PPPDE domains"/>
    <property type="match status" value="1"/>
</dbReference>
<feature type="domain" description="PPPDE" evidence="4">
    <location>
        <begin position="20"/>
        <end position="137"/>
    </location>
</feature>
<dbReference type="InterPro" id="IPR008580">
    <property type="entry name" value="PPPDE_dom"/>
</dbReference>
<proteinExistence type="inferred from homology"/>
<keyword evidence="3" id="KW-0378">Hydrolase</keyword>
<dbReference type="Pfam" id="PF05903">
    <property type="entry name" value="Peptidase_C97"/>
    <property type="match status" value="1"/>
</dbReference>
<evidence type="ECO:0000313" key="5">
    <source>
        <dbReference type="EMBL" id="CAK0831682.1"/>
    </source>
</evidence>
<protein>
    <recommendedName>
        <fullName evidence="4">PPPDE domain-containing protein</fullName>
    </recommendedName>
</protein>